<evidence type="ECO:0000256" key="7">
    <source>
        <dbReference type="SAM" id="MobiDB-lite"/>
    </source>
</evidence>
<dbReference type="InParanoid" id="A0A0C2ZMQ0"/>
<evidence type="ECO:0000256" key="5">
    <source>
        <dbReference type="ARBA" id="ARBA00022777"/>
    </source>
</evidence>
<sequence length="604" mass="67113">MANSPNHSSSTVASDNSETMDRGRSRVRRRSNQLAQPSMRKKGYHTFMSSFGKVFYVEKRWKLVREMGSGAYGVVVSAADQISGQTVAIKLVTRIFEKTQLAKRALREITLLRHFTNHENITGLIDMDAISPDFQEMFPMEADLHQIIKSGQTLTNEHVQYFLYQILRGMKYIHSASVIHRDLKPGNLLVNSDCELKICDFGLSRGFDAVPEEHTGGNLTEYVATRWYRAPEIMLSFSVSIPIVDVWSIGCIFGELLMGRPLFKGKDYVDQLNKIFDVLGTPEENVIQRIGSEKAQAYVRSLPKIETVPLKCLIPSADLQAIDLLQKMLSFDPLSRITVHEALYHPWLATYHDETDEPECPNKFERWKDIEKLETLEEFRQAIWNEIQDYRMEGRGLKEEQVLLPQVVEEIGQPAPASKGSPVSSAEESRVTESKVPDVRPLRQVKNTERVTEGMPDTVTGTAGPSGAPAPADPVVSYSRRPSVLQPTRRSSVYSSPPGPTPQHPWPGNIEGLPPNSTGVPFPGQMYVVPARSRAPSTVGDVGARNILRTLSTVSIHESAEGLPGGLAAVAPIGKYIVGQKSEADAPPSEIPKDFVVEEGKEAR</sequence>
<dbReference type="GO" id="GO:0004707">
    <property type="term" value="F:MAP kinase activity"/>
    <property type="evidence" value="ECO:0007669"/>
    <property type="project" value="UniProtKB-EC"/>
</dbReference>
<dbReference type="PANTHER" id="PTHR24055">
    <property type="entry name" value="MITOGEN-ACTIVATED PROTEIN KINASE"/>
    <property type="match status" value="1"/>
</dbReference>
<reference evidence="10" key="2">
    <citation type="submission" date="2015-01" db="EMBL/GenBank/DDBJ databases">
        <title>Evolutionary Origins and Diversification of the Mycorrhizal Mutualists.</title>
        <authorList>
            <consortium name="DOE Joint Genome Institute"/>
            <consortium name="Mycorrhizal Genomics Consortium"/>
            <person name="Kohler A."/>
            <person name="Kuo A."/>
            <person name="Nagy L.G."/>
            <person name="Floudas D."/>
            <person name="Copeland A."/>
            <person name="Barry K.W."/>
            <person name="Cichocki N."/>
            <person name="Veneault-Fourrey C."/>
            <person name="LaButti K."/>
            <person name="Lindquist E.A."/>
            <person name="Lipzen A."/>
            <person name="Lundell T."/>
            <person name="Morin E."/>
            <person name="Murat C."/>
            <person name="Riley R."/>
            <person name="Ohm R."/>
            <person name="Sun H."/>
            <person name="Tunlid A."/>
            <person name="Henrissat B."/>
            <person name="Grigoriev I.V."/>
            <person name="Hibbett D.S."/>
            <person name="Martin F."/>
        </authorList>
    </citation>
    <scope>NUCLEOTIDE SEQUENCE [LARGE SCALE GENOMIC DNA]</scope>
    <source>
        <strain evidence="10">Foug A</strain>
    </source>
</reference>
<feature type="region of interest" description="Disordered" evidence="7">
    <location>
        <begin position="1"/>
        <end position="39"/>
    </location>
</feature>
<dbReference type="Pfam" id="PF00069">
    <property type="entry name" value="Pkinase"/>
    <property type="match status" value="1"/>
</dbReference>
<dbReference type="FunFam" id="1.10.510.10:FF:000013">
    <property type="entry name" value="Mitogen-activated protein kinase"/>
    <property type="match status" value="1"/>
</dbReference>
<dbReference type="InterPro" id="IPR050117">
    <property type="entry name" value="MAPK"/>
</dbReference>
<dbReference type="CDD" id="cd07834">
    <property type="entry name" value="STKc_MAPK"/>
    <property type="match status" value="1"/>
</dbReference>
<dbReference type="InterPro" id="IPR011009">
    <property type="entry name" value="Kinase-like_dom_sf"/>
</dbReference>
<evidence type="ECO:0000256" key="2">
    <source>
        <dbReference type="ARBA" id="ARBA00022527"/>
    </source>
</evidence>
<keyword evidence="4" id="KW-0547">Nucleotide-binding</keyword>
<keyword evidence="6" id="KW-0067">ATP-binding</keyword>
<feature type="compositionally biased region" description="Polar residues" evidence="7">
    <location>
        <begin position="485"/>
        <end position="495"/>
    </location>
</feature>
<feature type="region of interest" description="Disordered" evidence="7">
    <location>
        <begin position="413"/>
        <end position="517"/>
    </location>
</feature>
<dbReference type="SUPFAM" id="SSF56112">
    <property type="entry name" value="Protein kinase-like (PK-like)"/>
    <property type="match status" value="1"/>
</dbReference>
<dbReference type="EC" id="2.7.11.24" evidence="1"/>
<dbReference type="Proteomes" id="UP000053989">
    <property type="component" value="Unassembled WGS sequence"/>
</dbReference>
<feature type="compositionally biased region" description="Polar residues" evidence="7">
    <location>
        <begin position="1"/>
        <end position="17"/>
    </location>
</feature>
<proteinExistence type="predicted"/>
<keyword evidence="5" id="KW-0418">Kinase</keyword>
<feature type="compositionally biased region" description="Low complexity" evidence="7">
    <location>
        <begin position="458"/>
        <end position="477"/>
    </location>
</feature>
<evidence type="ECO:0000313" key="10">
    <source>
        <dbReference type="Proteomes" id="UP000053989"/>
    </source>
</evidence>
<accession>A0A0C2ZMQ0</accession>
<dbReference type="Gene3D" id="1.10.510.10">
    <property type="entry name" value="Transferase(Phosphotransferase) domain 1"/>
    <property type="match status" value="1"/>
</dbReference>
<dbReference type="PROSITE" id="PS50011">
    <property type="entry name" value="PROTEIN_KINASE_DOM"/>
    <property type="match status" value="1"/>
</dbReference>
<dbReference type="PROSITE" id="PS01351">
    <property type="entry name" value="MAPK"/>
    <property type="match status" value="1"/>
</dbReference>
<feature type="domain" description="Protein kinase" evidence="8">
    <location>
        <begin position="61"/>
        <end position="348"/>
    </location>
</feature>
<keyword evidence="2" id="KW-0723">Serine/threonine-protein kinase</keyword>
<keyword evidence="10" id="KW-1185">Reference proteome</keyword>
<keyword evidence="3" id="KW-0808">Transferase</keyword>
<evidence type="ECO:0000256" key="6">
    <source>
        <dbReference type="ARBA" id="ARBA00022840"/>
    </source>
</evidence>
<dbReference type="HOGENOM" id="CLU_000288_89_1_1"/>
<feature type="compositionally biased region" description="Basic and acidic residues" evidence="7">
    <location>
        <begin position="427"/>
        <end position="452"/>
    </location>
</feature>
<evidence type="ECO:0000256" key="3">
    <source>
        <dbReference type="ARBA" id="ARBA00022679"/>
    </source>
</evidence>
<evidence type="ECO:0000313" key="9">
    <source>
        <dbReference type="EMBL" id="KIM53907.1"/>
    </source>
</evidence>
<dbReference type="InterPro" id="IPR000719">
    <property type="entry name" value="Prot_kinase_dom"/>
</dbReference>
<dbReference type="STRING" id="1036808.A0A0C2ZMQ0"/>
<dbReference type="SMART" id="SM00220">
    <property type="entry name" value="S_TKc"/>
    <property type="match status" value="1"/>
</dbReference>
<protein>
    <recommendedName>
        <fullName evidence="1">mitogen-activated protein kinase</fullName>
        <ecNumber evidence="1">2.7.11.24</ecNumber>
    </recommendedName>
</protein>
<dbReference type="InterPro" id="IPR008271">
    <property type="entry name" value="Ser/Thr_kinase_AS"/>
</dbReference>
<evidence type="ECO:0000259" key="8">
    <source>
        <dbReference type="PROSITE" id="PS50011"/>
    </source>
</evidence>
<dbReference type="PROSITE" id="PS00108">
    <property type="entry name" value="PROTEIN_KINASE_ST"/>
    <property type="match status" value="1"/>
</dbReference>
<organism evidence="9 10">
    <name type="scientific">Scleroderma citrinum Foug A</name>
    <dbReference type="NCBI Taxonomy" id="1036808"/>
    <lineage>
        <taxon>Eukaryota</taxon>
        <taxon>Fungi</taxon>
        <taxon>Dikarya</taxon>
        <taxon>Basidiomycota</taxon>
        <taxon>Agaricomycotina</taxon>
        <taxon>Agaricomycetes</taxon>
        <taxon>Agaricomycetidae</taxon>
        <taxon>Boletales</taxon>
        <taxon>Sclerodermatineae</taxon>
        <taxon>Sclerodermataceae</taxon>
        <taxon>Scleroderma</taxon>
    </lineage>
</organism>
<dbReference type="OrthoDB" id="192887at2759"/>
<dbReference type="InterPro" id="IPR003527">
    <property type="entry name" value="MAP_kinase_CS"/>
</dbReference>
<name>A0A0C2ZMQ0_9AGAM</name>
<gene>
    <name evidence="9" type="ORF">SCLCIDRAFT_1222435</name>
</gene>
<dbReference type="AlphaFoldDB" id="A0A0C2ZMQ0"/>
<evidence type="ECO:0000256" key="4">
    <source>
        <dbReference type="ARBA" id="ARBA00022741"/>
    </source>
</evidence>
<dbReference type="EMBL" id="KN822166">
    <property type="protein sequence ID" value="KIM53907.1"/>
    <property type="molecule type" value="Genomic_DNA"/>
</dbReference>
<reference evidence="9 10" key="1">
    <citation type="submission" date="2014-04" db="EMBL/GenBank/DDBJ databases">
        <authorList>
            <consortium name="DOE Joint Genome Institute"/>
            <person name="Kuo A."/>
            <person name="Kohler A."/>
            <person name="Nagy L.G."/>
            <person name="Floudas D."/>
            <person name="Copeland A."/>
            <person name="Barry K.W."/>
            <person name="Cichocki N."/>
            <person name="Veneault-Fourrey C."/>
            <person name="LaButti K."/>
            <person name="Lindquist E.A."/>
            <person name="Lipzen A."/>
            <person name="Lundell T."/>
            <person name="Morin E."/>
            <person name="Murat C."/>
            <person name="Sun H."/>
            <person name="Tunlid A."/>
            <person name="Henrissat B."/>
            <person name="Grigoriev I.V."/>
            <person name="Hibbett D.S."/>
            <person name="Martin F."/>
            <person name="Nordberg H.P."/>
            <person name="Cantor M.N."/>
            <person name="Hua S.X."/>
        </authorList>
    </citation>
    <scope>NUCLEOTIDE SEQUENCE [LARGE SCALE GENOMIC DNA]</scope>
    <source>
        <strain evidence="9 10">Foug A</strain>
    </source>
</reference>
<evidence type="ECO:0000256" key="1">
    <source>
        <dbReference type="ARBA" id="ARBA00012411"/>
    </source>
</evidence>
<dbReference type="Gene3D" id="3.30.200.20">
    <property type="entry name" value="Phosphorylase Kinase, domain 1"/>
    <property type="match status" value="1"/>
</dbReference>
<dbReference type="GO" id="GO:0005524">
    <property type="term" value="F:ATP binding"/>
    <property type="evidence" value="ECO:0007669"/>
    <property type="project" value="UniProtKB-KW"/>
</dbReference>